<dbReference type="PANTHER" id="PTHR10887:SF495">
    <property type="entry name" value="HELICASE SENATAXIN ISOFORM X1-RELATED"/>
    <property type="match status" value="1"/>
</dbReference>
<dbReference type="RefSeq" id="WP_124934826.1">
    <property type="nucleotide sequence ID" value="NZ_RQZC01000037.1"/>
</dbReference>
<evidence type="ECO:0000259" key="2">
    <source>
        <dbReference type="Pfam" id="PF13086"/>
    </source>
</evidence>
<feature type="domain" description="DNA2/NAM7 helicase helicase" evidence="2">
    <location>
        <begin position="212"/>
        <end position="292"/>
    </location>
</feature>
<organism evidence="3 4">
    <name type="scientific">Actinomyces bowdenii</name>
    <dbReference type="NCBI Taxonomy" id="131109"/>
    <lineage>
        <taxon>Bacteria</taxon>
        <taxon>Bacillati</taxon>
        <taxon>Actinomycetota</taxon>
        <taxon>Actinomycetes</taxon>
        <taxon>Actinomycetales</taxon>
        <taxon>Actinomycetaceae</taxon>
        <taxon>Actinomyces</taxon>
    </lineage>
</organism>
<dbReference type="InterPro" id="IPR045055">
    <property type="entry name" value="DNA2/NAM7-like"/>
</dbReference>
<dbReference type="Proteomes" id="UP000271272">
    <property type="component" value="Unassembled WGS sequence"/>
</dbReference>
<proteinExistence type="predicted"/>
<dbReference type="EMBL" id="RQZC01000037">
    <property type="protein sequence ID" value="RRD22551.1"/>
    <property type="molecule type" value="Genomic_DNA"/>
</dbReference>
<comment type="caution">
    <text evidence="3">The sequence shown here is derived from an EMBL/GenBank/DDBJ whole genome shotgun (WGS) entry which is preliminary data.</text>
</comment>
<evidence type="ECO:0000313" key="4">
    <source>
        <dbReference type="Proteomes" id="UP000271272"/>
    </source>
</evidence>
<feature type="coiled-coil region" evidence="1">
    <location>
        <begin position="452"/>
        <end position="486"/>
    </location>
</feature>
<keyword evidence="4" id="KW-1185">Reference proteome</keyword>
<dbReference type="OrthoDB" id="9757917at2"/>
<dbReference type="InterPro" id="IPR027417">
    <property type="entry name" value="P-loop_NTPase"/>
</dbReference>
<sequence length="528" mass="58897">MINPNEMLVMAPQSGGGPLRDCTWRVYSISAHVDRKQLKVTYARKDGSEGRSCRYRHPAARLLRPHTSFELSPDEVAVLSGEYWTPPLTVTVFVDQWDDRFSMVRVSRHRKGRAPASRTCSIEEFSRVRSSAHAGGPAHVLDYLRRAVEVLEPRGSANAGRSGCDDRCTGLLRGSYERMRFVHPESALAAYLEGRNSTTSFPGGPVILPFRSNEDQRHAVVKALSHQVSVIDGPPGTGKTETILNLIANILLDPGKSVGVVSFGNAAVDNVRDKLEDLGIDFVAARVGSSKRVKKFLHDQDDRDPETGREARNVRLERWLEQPLQPLPVPTAGVGPGGEEVDPAESLVDQVLTSERQLLTVWRATRELAVLRNLIDAYALEAAHLDRRAASDELPDLTSLPLLRKDSERILDYLAETHLLPDLPHGIAGLIPRVCRYFRYGRLKDLDPTDAATVLRLEKAFYANRIEELKEEELLLQGELENLDADAIRANHEELSFGLLGRELRRRYSGRARACFDEREGAIFKADP</sequence>
<reference evidence="3 4" key="1">
    <citation type="submission" date="2018-11" db="EMBL/GenBank/DDBJ databases">
        <title>Genomes From Bacteria Associated with the Canine Oral Cavity: a Test Case for Automated Genome-Based Taxonomic Assignment.</title>
        <authorList>
            <person name="Coil D.A."/>
            <person name="Jospin G."/>
            <person name="Darling A.E."/>
            <person name="Wallis C."/>
            <person name="Davis I.J."/>
            <person name="Harris S."/>
            <person name="Eisen J.A."/>
            <person name="Holcombe L.J."/>
            <person name="O'Flynn C."/>
        </authorList>
    </citation>
    <scope>NUCLEOTIDE SEQUENCE [LARGE SCALE GENOMIC DNA]</scope>
    <source>
        <strain evidence="3 4">OH5050</strain>
    </source>
</reference>
<keyword evidence="1" id="KW-0175">Coiled coil</keyword>
<name>A0A3P1UL84_9ACTO</name>
<evidence type="ECO:0000313" key="3">
    <source>
        <dbReference type="EMBL" id="RRD22551.1"/>
    </source>
</evidence>
<protein>
    <recommendedName>
        <fullName evidence="2">DNA2/NAM7 helicase helicase domain-containing protein</fullName>
    </recommendedName>
</protein>
<dbReference type="GO" id="GO:0004386">
    <property type="term" value="F:helicase activity"/>
    <property type="evidence" value="ECO:0007669"/>
    <property type="project" value="InterPro"/>
</dbReference>
<dbReference type="Gene3D" id="3.40.50.300">
    <property type="entry name" value="P-loop containing nucleotide triphosphate hydrolases"/>
    <property type="match status" value="1"/>
</dbReference>
<dbReference type="PANTHER" id="PTHR10887">
    <property type="entry name" value="DNA2/NAM7 HELICASE FAMILY"/>
    <property type="match status" value="1"/>
</dbReference>
<dbReference type="Pfam" id="PF13086">
    <property type="entry name" value="AAA_11"/>
    <property type="match status" value="1"/>
</dbReference>
<accession>A0A3P1UL84</accession>
<dbReference type="SUPFAM" id="SSF52540">
    <property type="entry name" value="P-loop containing nucleoside triphosphate hydrolases"/>
    <property type="match status" value="1"/>
</dbReference>
<dbReference type="InterPro" id="IPR041677">
    <property type="entry name" value="DNA2/NAM7_AAA_11"/>
</dbReference>
<dbReference type="AlphaFoldDB" id="A0A3P1UL84"/>
<gene>
    <name evidence="3" type="ORF">EII10_12555</name>
</gene>
<evidence type="ECO:0000256" key="1">
    <source>
        <dbReference type="SAM" id="Coils"/>
    </source>
</evidence>